<gene>
    <name evidence="2" type="ORF">H8Z76_13345</name>
</gene>
<dbReference type="EMBL" id="JACOQH010000016">
    <property type="protein sequence ID" value="MBC5754968.1"/>
    <property type="molecule type" value="Genomic_DNA"/>
</dbReference>
<dbReference type="RefSeq" id="WP_176924464.1">
    <property type="nucleotide sequence ID" value="NZ_JACOQH010000016.1"/>
</dbReference>
<keyword evidence="1" id="KW-0732">Signal</keyword>
<evidence type="ECO:0000256" key="1">
    <source>
        <dbReference type="SAM" id="SignalP"/>
    </source>
</evidence>
<evidence type="ECO:0000313" key="3">
    <source>
        <dbReference type="Proteomes" id="UP000621540"/>
    </source>
</evidence>
<keyword evidence="3" id="KW-1185">Reference proteome</keyword>
<dbReference type="PROSITE" id="PS51257">
    <property type="entry name" value="PROKAR_LIPOPROTEIN"/>
    <property type="match status" value="1"/>
</dbReference>
<evidence type="ECO:0000313" key="2">
    <source>
        <dbReference type="EMBL" id="MBC5754968.1"/>
    </source>
</evidence>
<feature type="chain" id="PRO_5047445183" evidence="1">
    <location>
        <begin position="20"/>
        <end position="104"/>
    </location>
</feature>
<organism evidence="2 3">
    <name type="scientific">Roseburia yibonii</name>
    <dbReference type="NCBI Taxonomy" id="2763063"/>
    <lineage>
        <taxon>Bacteria</taxon>
        <taxon>Bacillati</taxon>
        <taxon>Bacillota</taxon>
        <taxon>Clostridia</taxon>
        <taxon>Lachnospirales</taxon>
        <taxon>Lachnospiraceae</taxon>
        <taxon>Roseburia</taxon>
    </lineage>
</organism>
<feature type="signal peptide" evidence="1">
    <location>
        <begin position="1"/>
        <end position="19"/>
    </location>
</feature>
<reference evidence="2 3" key="1">
    <citation type="submission" date="2020-08" db="EMBL/GenBank/DDBJ databases">
        <title>Genome public.</title>
        <authorList>
            <person name="Liu C."/>
            <person name="Sun Q."/>
        </authorList>
    </citation>
    <scope>NUCLEOTIDE SEQUENCE [LARGE SCALE GENOMIC DNA]</scope>
    <source>
        <strain evidence="2 3">BX0805</strain>
    </source>
</reference>
<dbReference type="Proteomes" id="UP000621540">
    <property type="component" value="Unassembled WGS sequence"/>
</dbReference>
<sequence length="104" mass="11246">MKKKIMVILLVTMATAVMGCGGKTSTDSFADDSTENENVMEKVVAKPEGESETKSTIGDMKYLGDTADGNIDEYRDNVTGVHYFVYGLGGITVRYNADGTIFTD</sequence>
<accession>A0ABR7IDF7</accession>
<comment type="caution">
    <text evidence="2">The sequence shown here is derived from an EMBL/GenBank/DDBJ whole genome shotgun (WGS) entry which is preliminary data.</text>
</comment>
<name>A0ABR7IDF7_9FIRM</name>
<protein>
    <submittedName>
        <fullName evidence="2">Uncharacterized protein</fullName>
    </submittedName>
</protein>
<proteinExistence type="predicted"/>